<dbReference type="GO" id="GO:0006508">
    <property type="term" value="P:proteolysis"/>
    <property type="evidence" value="ECO:0007669"/>
    <property type="project" value="UniProtKB-KW"/>
</dbReference>
<keyword evidence="8" id="KW-1185">Reference proteome</keyword>
<keyword evidence="4 5" id="KW-0720">Serine protease</keyword>
<gene>
    <name evidence="7" type="ORF">M911_16335</name>
</gene>
<evidence type="ECO:0000256" key="3">
    <source>
        <dbReference type="ARBA" id="ARBA00022801"/>
    </source>
</evidence>
<dbReference type="PROSITE" id="PS00138">
    <property type="entry name" value="SUBTILASE_SER"/>
    <property type="match status" value="1"/>
</dbReference>
<dbReference type="PROSITE" id="PS00137">
    <property type="entry name" value="SUBTILASE_HIS"/>
    <property type="match status" value="1"/>
</dbReference>
<dbReference type="Proteomes" id="UP000019442">
    <property type="component" value="Chromosome"/>
</dbReference>
<dbReference type="PANTHER" id="PTHR43806:SF11">
    <property type="entry name" value="CEREVISIN-RELATED"/>
    <property type="match status" value="1"/>
</dbReference>
<dbReference type="InterPro" id="IPR023828">
    <property type="entry name" value="Peptidase_S8_Ser-AS"/>
</dbReference>
<feature type="domain" description="Peptidase S8/S53" evidence="6">
    <location>
        <begin position="5"/>
        <end position="276"/>
    </location>
</feature>
<dbReference type="PANTHER" id="PTHR43806">
    <property type="entry name" value="PEPTIDASE S8"/>
    <property type="match status" value="1"/>
</dbReference>
<sequence>MPTTGDTVLVGVVDGHFNTRHVELVGSVQDTWNLLTQDRDVTTPRAGQDGVPNHGTPVASLVAGRTTGTARDARLFLVRATDSNQAFASTLAEGVEKSIDQGARVVSLSFAVPPAALAGTSSTTAPLADRIQEVTYTPAQGTPVTVGTALVISAGNTAASLSDQRFYYNPTDRDQRRLMERTILAGGSSGTSRAAQSSYPGEREDLQARFLLAPFSSRAADGTTDDGYLTLRGTSGSTPLIAGMLAELMSRWPHLTAPTATRHLLDTADRGSPLFDRNDCGESGTVNCGAYYMGRGLADLDAALRPRGELAVATGLSVEGASVPVRQSWSAWSQAFGGELAGLEEGTRGLVGFDTLGRDYTLHTADSHQPLRTHARRLTDRMEAQLQRGRLEPALHAQVTPRVSMTSRFDPSGELQAGRLHAELDGLAVSAFTARDELEDLPGDFGAQPHGMATLTHTGGDLAYHLQERTGLSADLRMAQGLNLHTRFWSGSADRSAGQALQGRALSTYRSRHHDVGISYAAGDHTLLSLTLGQRRESGGLLGSVGSGAFNMDGGTRLNTARAGVDIQLNDHFGLWGRYERGFVRFPEGGGLLRSLNDVQTQQAGLGLHWRADDAHQGFFSLAQPLRVESGQAAFDIPVGRTLEGSVIRERRQVPLTPTGRQTDIELGYAFSPSPTRRLEFNVLHVLEPDHVRTAPADTAVLTRYGRRF</sequence>
<dbReference type="InterPro" id="IPR022398">
    <property type="entry name" value="Peptidase_S8_His-AS"/>
</dbReference>
<dbReference type="Gene3D" id="3.40.50.200">
    <property type="entry name" value="Peptidase S8/S53 domain"/>
    <property type="match status" value="1"/>
</dbReference>
<dbReference type="PROSITE" id="PS51892">
    <property type="entry name" value="SUBTILASE"/>
    <property type="match status" value="1"/>
</dbReference>
<dbReference type="HOGENOM" id="CLU_389212_0_0_6"/>
<feature type="active site" description="Charge relay system" evidence="5">
    <location>
        <position position="54"/>
    </location>
</feature>
<evidence type="ECO:0000256" key="2">
    <source>
        <dbReference type="ARBA" id="ARBA00022670"/>
    </source>
</evidence>
<evidence type="ECO:0000256" key="1">
    <source>
        <dbReference type="ARBA" id="ARBA00011073"/>
    </source>
</evidence>
<feature type="active site" description="Charge relay system" evidence="5">
    <location>
        <position position="14"/>
    </location>
</feature>
<evidence type="ECO:0000256" key="4">
    <source>
        <dbReference type="ARBA" id="ARBA00022825"/>
    </source>
</evidence>
<dbReference type="KEGG" id="hhc:M911_16335"/>
<evidence type="ECO:0000313" key="7">
    <source>
        <dbReference type="EMBL" id="AHK80825.1"/>
    </source>
</evidence>
<dbReference type="Pfam" id="PF00082">
    <property type="entry name" value="Peptidase_S8"/>
    <property type="match status" value="1"/>
</dbReference>
<evidence type="ECO:0000256" key="5">
    <source>
        <dbReference type="PROSITE-ProRule" id="PRU01240"/>
    </source>
</evidence>
<evidence type="ECO:0000313" key="8">
    <source>
        <dbReference type="Proteomes" id="UP000019442"/>
    </source>
</evidence>
<dbReference type="GO" id="GO:0004252">
    <property type="term" value="F:serine-type endopeptidase activity"/>
    <property type="evidence" value="ECO:0007669"/>
    <property type="project" value="UniProtKB-UniRule"/>
</dbReference>
<dbReference type="AlphaFoldDB" id="W8LAH7"/>
<dbReference type="InterPro" id="IPR050131">
    <property type="entry name" value="Peptidase_S8_subtilisin-like"/>
</dbReference>
<feature type="active site" description="Charge relay system" evidence="5">
    <location>
        <position position="235"/>
    </location>
</feature>
<reference evidence="8" key="2">
    <citation type="submission" date="2014-02" db="EMBL/GenBank/DDBJ databases">
        <title>Draft Genome Sequence of extremely halophilic bacteria Halorhodospira halochloris.</title>
        <authorList>
            <person name="Singh K.S."/>
        </authorList>
    </citation>
    <scope>NUCLEOTIDE SEQUENCE [LARGE SCALE GENOMIC DNA]</scope>
    <source>
        <strain evidence="8">A</strain>
    </source>
</reference>
<dbReference type="InterPro" id="IPR015500">
    <property type="entry name" value="Peptidase_S8_subtilisin-rel"/>
</dbReference>
<protein>
    <recommendedName>
        <fullName evidence="6">Peptidase S8/S53 domain-containing protein</fullName>
    </recommendedName>
</protein>
<proteinExistence type="inferred from homology"/>
<reference evidence="7 8" key="1">
    <citation type="journal article" date="2014" name="J Genomics">
        <title>Draft Genome Sequence of the Extremely Halophilic Phototrophic Purple Sulfur Bacterium Halorhodospira halochloris.</title>
        <authorList>
            <person name="Singh K.S."/>
            <person name="Kirksey J."/>
            <person name="Hoff W.D."/>
            <person name="Deole R."/>
        </authorList>
    </citation>
    <scope>NUCLEOTIDE SEQUENCE [LARGE SCALE GENOMIC DNA]</scope>
    <source>
        <strain evidence="7 8">A</strain>
    </source>
</reference>
<accession>W8LAH7</accession>
<keyword evidence="3 5" id="KW-0378">Hydrolase</keyword>
<dbReference type="PRINTS" id="PR00723">
    <property type="entry name" value="SUBTILISIN"/>
</dbReference>
<name>W8LAH7_9GAMM</name>
<comment type="similarity">
    <text evidence="1 5">Belongs to the peptidase S8 family.</text>
</comment>
<keyword evidence="2 5" id="KW-0645">Protease</keyword>
<dbReference type="InterPro" id="IPR036852">
    <property type="entry name" value="Peptidase_S8/S53_dom_sf"/>
</dbReference>
<organism evidence="7 8">
    <name type="scientific">Ectothiorhodospira haloalkaliphila</name>
    <dbReference type="NCBI Taxonomy" id="421628"/>
    <lineage>
        <taxon>Bacteria</taxon>
        <taxon>Pseudomonadati</taxon>
        <taxon>Pseudomonadota</taxon>
        <taxon>Gammaproteobacteria</taxon>
        <taxon>Chromatiales</taxon>
        <taxon>Ectothiorhodospiraceae</taxon>
        <taxon>Ectothiorhodospira</taxon>
    </lineage>
</organism>
<dbReference type="InterPro" id="IPR000209">
    <property type="entry name" value="Peptidase_S8/S53_dom"/>
</dbReference>
<dbReference type="SUPFAM" id="SSF52743">
    <property type="entry name" value="Subtilisin-like"/>
    <property type="match status" value="1"/>
</dbReference>
<evidence type="ECO:0000259" key="6">
    <source>
        <dbReference type="Pfam" id="PF00082"/>
    </source>
</evidence>
<dbReference type="EMBL" id="CP007268">
    <property type="protein sequence ID" value="AHK80825.1"/>
    <property type="molecule type" value="Genomic_DNA"/>
</dbReference>